<protein>
    <recommendedName>
        <fullName evidence="3">C-type lectin domain-containing protein</fullName>
    </recommendedName>
</protein>
<sequence>MESNNASFQQLLRFFLSSNYPKDPTELLPNATNTIAHCISFGGNLAKVLKPADDEFIKGLIPAGVNYVWVDGSDEGKEGNWTWNNPMETILLDYWGPNRPDNFGSGQDCMIYRYFNGEYLWDDKECTDNDYPFICDI</sequence>
<keyword evidence="2" id="KW-1015">Disulfide bond</keyword>
<evidence type="ECO:0000259" key="3">
    <source>
        <dbReference type="PROSITE" id="PS50041"/>
    </source>
</evidence>
<evidence type="ECO:0000256" key="1">
    <source>
        <dbReference type="ARBA" id="ARBA00022734"/>
    </source>
</evidence>
<reference evidence="4" key="1">
    <citation type="submission" date="2018-11" db="EMBL/GenBank/DDBJ databases">
        <authorList>
            <person name="Alioto T."/>
            <person name="Alioto T."/>
        </authorList>
    </citation>
    <scope>NUCLEOTIDE SEQUENCE</scope>
</reference>
<accession>A0A8B6CL53</accession>
<dbReference type="AlphaFoldDB" id="A0A8B6CL53"/>
<dbReference type="EMBL" id="UYJE01001983">
    <property type="protein sequence ID" value="VDI06856.1"/>
    <property type="molecule type" value="Genomic_DNA"/>
</dbReference>
<dbReference type="OrthoDB" id="6039410at2759"/>
<dbReference type="Gene3D" id="3.10.100.10">
    <property type="entry name" value="Mannose-Binding Protein A, subunit A"/>
    <property type="match status" value="1"/>
</dbReference>
<dbReference type="CDD" id="cd00037">
    <property type="entry name" value="CLECT"/>
    <property type="match status" value="1"/>
</dbReference>
<dbReference type="PANTHER" id="PTHR22799:SF6">
    <property type="entry name" value="C-TYPE LECTIN DOMAIN FAMILY 4 MEMBER M-LIKE"/>
    <property type="match status" value="1"/>
</dbReference>
<evidence type="ECO:0000313" key="5">
    <source>
        <dbReference type="Proteomes" id="UP000596742"/>
    </source>
</evidence>
<proteinExistence type="predicted"/>
<dbReference type="Pfam" id="PF00059">
    <property type="entry name" value="Lectin_C"/>
    <property type="match status" value="1"/>
</dbReference>
<dbReference type="PROSITE" id="PS50041">
    <property type="entry name" value="C_TYPE_LECTIN_2"/>
    <property type="match status" value="1"/>
</dbReference>
<dbReference type="InterPro" id="IPR016187">
    <property type="entry name" value="CTDL_fold"/>
</dbReference>
<name>A0A8B6CL53_MYTGA</name>
<keyword evidence="5" id="KW-1185">Reference proteome</keyword>
<organism evidence="4 5">
    <name type="scientific">Mytilus galloprovincialis</name>
    <name type="common">Mediterranean mussel</name>
    <dbReference type="NCBI Taxonomy" id="29158"/>
    <lineage>
        <taxon>Eukaryota</taxon>
        <taxon>Metazoa</taxon>
        <taxon>Spiralia</taxon>
        <taxon>Lophotrochozoa</taxon>
        <taxon>Mollusca</taxon>
        <taxon>Bivalvia</taxon>
        <taxon>Autobranchia</taxon>
        <taxon>Pteriomorphia</taxon>
        <taxon>Mytilida</taxon>
        <taxon>Mytiloidea</taxon>
        <taxon>Mytilidae</taxon>
        <taxon>Mytilinae</taxon>
        <taxon>Mytilus</taxon>
    </lineage>
</organism>
<comment type="caution">
    <text evidence="4">The sequence shown here is derived from an EMBL/GenBank/DDBJ whole genome shotgun (WGS) entry which is preliminary data.</text>
</comment>
<dbReference type="SUPFAM" id="SSF56436">
    <property type="entry name" value="C-type lectin-like"/>
    <property type="match status" value="1"/>
</dbReference>
<evidence type="ECO:0000313" key="4">
    <source>
        <dbReference type="EMBL" id="VDI06856.1"/>
    </source>
</evidence>
<evidence type="ECO:0000256" key="2">
    <source>
        <dbReference type="ARBA" id="ARBA00023157"/>
    </source>
</evidence>
<dbReference type="GO" id="GO:0030246">
    <property type="term" value="F:carbohydrate binding"/>
    <property type="evidence" value="ECO:0007669"/>
    <property type="project" value="UniProtKB-KW"/>
</dbReference>
<dbReference type="InterPro" id="IPR018378">
    <property type="entry name" value="C-type_lectin_CS"/>
</dbReference>
<dbReference type="InterPro" id="IPR001304">
    <property type="entry name" value="C-type_lectin-like"/>
</dbReference>
<dbReference type="InterPro" id="IPR051663">
    <property type="entry name" value="CLec_Tetranectin-domain"/>
</dbReference>
<dbReference type="InterPro" id="IPR016186">
    <property type="entry name" value="C-type_lectin-like/link_sf"/>
</dbReference>
<gene>
    <name evidence="4" type="ORF">MGAL_10B031673</name>
</gene>
<feature type="domain" description="C-type lectin" evidence="3">
    <location>
        <begin position="38"/>
        <end position="126"/>
    </location>
</feature>
<dbReference type="SMART" id="SM00034">
    <property type="entry name" value="CLECT"/>
    <property type="match status" value="1"/>
</dbReference>
<dbReference type="Proteomes" id="UP000596742">
    <property type="component" value="Unassembled WGS sequence"/>
</dbReference>
<keyword evidence="1" id="KW-0430">Lectin</keyword>
<dbReference type="PANTHER" id="PTHR22799">
    <property type="entry name" value="TETRANECTIN-RELATED"/>
    <property type="match status" value="1"/>
</dbReference>
<dbReference type="PROSITE" id="PS00615">
    <property type="entry name" value="C_TYPE_LECTIN_1"/>
    <property type="match status" value="1"/>
</dbReference>